<feature type="region of interest" description="Disordered" evidence="1">
    <location>
        <begin position="98"/>
        <end position="119"/>
    </location>
</feature>
<dbReference type="EMBL" id="ML977598">
    <property type="protein sequence ID" value="KAF1999151.1"/>
    <property type="molecule type" value="Genomic_DNA"/>
</dbReference>
<dbReference type="Proteomes" id="UP000799779">
    <property type="component" value="Unassembled WGS sequence"/>
</dbReference>
<reference evidence="2" key="1">
    <citation type="journal article" date="2020" name="Stud. Mycol.">
        <title>101 Dothideomycetes genomes: a test case for predicting lifestyles and emergence of pathogens.</title>
        <authorList>
            <person name="Haridas S."/>
            <person name="Albert R."/>
            <person name="Binder M."/>
            <person name="Bloem J."/>
            <person name="Labutti K."/>
            <person name="Salamov A."/>
            <person name="Andreopoulos B."/>
            <person name="Baker S."/>
            <person name="Barry K."/>
            <person name="Bills G."/>
            <person name="Bluhm B."/>
            <person name="Cannon C."/>
            <person name="Castanera R."/>
            <person name="Culley D."/>
            <person name="Daum C."/>
            <person name="Ezra D."/>
            <person name="Gonzalez J."/>
            <person name="Henrissat B."/>
            <person name="Kuo A."/>
            <person name="Liang C."/>
            <person name="Lipzen A."/>
            <person name="Lutzoni F."/>
            <person name="Magnuson J."/>
            <person name="Mondo S."/>
            <person name="Nolan M."/>
            <person name="Ohm R."/>
            <person name="Pangilinan J."/>
            <person name="Park H.-J."/>
            <person name="Ramirez L."/>
            <person name="Alfaro M."/>
            <person name="Sun H."/>
            <person name="Tritt A."/>
            <person name="Yoshinaga Y."/>
            <person name="Zwiers L.-H."/>
            <person name="Turgeon B."/>
            <person name="Goodwin S."/>
            <person name="Spatafora J."/>
            <person name="Crous P."/>
            <person name="Grigoriev I."/>
        </authorList>
    </citation>
    <scope>NUCLEOTIDE SEQUENCE</scope>
    <source>
        <strain evidence="2">CBS 123094</strain>
    </source>
</reference>
<sequence length="119" mass="12607">MPSRVASRVASLTSTLSTLTISTRLLSTRFSSTTISTSLTTLAISARLLSTIVGDILLLIPSGSFLLMPSGKSFLGIRIDLPRQNIAWVELVEAGSAWNKSGNCHRGSEESSEDGGDSH</sequence>
<name>A0A6A5WG67_9PLEO</name>
<gene>
    <name evidence="2" type="ORF">P154DRAFT_601994</name>
</gene>
<evidence type="ECO:0000313" key="2">
    <source>
        <dbReference type="EMBL" id="KAF1999151.1"/>
    </source>
</evidence>
<proteinExistence type="predicted"/>
<protein>
    <submittedName>
        <fullName evidence="2">Uncharacterized protein</fullName>
    </submittedName>
</protein>
<dbReference type="AlphaFoldDB" id="A0A6A5WG67"/>
<evidence type="ECO:0000313" key="3">
    <source>
        <dbReference type="Proteomes" id="UP000799779"/>
    </source>
</evidence>
<accession>A0A6A5WG67</accession>
<evidence type="ECO:0000256" key="1">
    <source>
        <dbReference type="SAM" id="MobiDB-lite"/>
    </source>
</evidence>
<organism evidence="2 3">
    <name type="scientific">Amniculicola lignicola CBS 123094</name>
    <dbReference type="NCBI Taxonomy" id="1392246"/>
    <lineage>
        <taxon>Eukaryota</taxon>
        <taxon>Fungi</taxon>
        <taxon>Dikarya</taxon>
        <taxon>Ascomycota</taxon>
        <taxon>Pezizomycotina</taxon>
        <taxon>Dothideomycetes</taxon>
        <taxon>Pleosporomycetidae</taxon>
        <taxon>Pleosporales</taxon>
        <taxon>Amniculicolaceae</taxon>
        <taxon>Amniculicola</taxon>
    </lineage>
</organism>
<feature type="compositionally biased region" description="Acidic residues" evidence="1">
    <location>
        <begin position="110"/>
        <end position="119"/>
    </location>
</feature>
<keyword evidence="3" id="KW-1185">Reference proteome</keyword>
<feature type="non-terminal residue" evidence="2">
    <location>
        <position position="119"/>
    </location>
</feature>